<feature type="region of interest" description="Disordered" evidence="20">
    <location>
        <begin position="1540"/>
        <end position="1569"/>
    </location>
</feature>
<evidence type="ECO:0000256" key="10">
    <source>
        <dbReference type="ARBA" id="ARBA00023136"/>
    </source>
</evidence>
<dbReference type="SMART" id="SM00233">
    <property type="entry name" value="PH"/>
    <property type="match status" value="1"/>
</dbReference>
<dbReference type="SUPFAM" id="SSF49879">
    <property type="entry name" value="SMAD/FHA domain"/>
    <property type="match status" value="1"/>
</dbReference>
<dbReference type="Pfam" id="PF12423">
    <property type="entry name" value="KIF1B"/>
    <property type="match status" value="1"/>
</dbReference>
<keyword evidence="10" id="KW-0472">Membrane</keyword>
<dbReference type="Gene3D" id="2.60.200.20">
    <property type="match status" value="1"/>
</dbReference>
<dbReference type="Pfam" id="PF12473">
    <property type="entry name" value="DUF3694"/>
    <property type="match status" value="1"/>
</dbReference>
<keyword evidence="3" id="KW-0963">Cytoplasm</keyword>
<evidence type="ECO:0000256" key="16">
    <source>
        <dbReference type="ARBA" id="ARBA00050273"/>
    </source>
</evidence>
<feature type="domain" description="FHA" evidence="22">
    <location>
        <begin position="517"/>
        <end position="573"/>
    </location>
</feature>
<evidence type="ECO:0000259" key="22">
    <source>
        <dbReference type="PROSITE" id="PS50006"/>
    </source>
</evidence>
<dbReference type="InterPro" id="IPR008984">
    <property type="entry name" value="SMAD_FHA_dom_sf"/>
</dbReference>
<dbReference type="InterPro" id="IPR036961">
    <property type="entry name" value="Kinesin_motor_dom_sf"/>
</dbReference>
<dbReference type="FunFam" id="2.60.200.20:FF:000001">
    <property type="entry name" value="Kinesin family member 1B"/>
    <property type="match status" value="1"/>
</dbReference>
<evidence type="ECO:0000256" key="2">
    <source>
        <dbReference type="ARBA" id="ARBA00004250"/>
    </source>
</evidence>
<evidence type="ECO:0000256" key="1">
    <source>
        <dbReference type="ARBA" id="ARBA00004245"/>
    </source>
</evidence>
<dbReference type="SUPFAM" id="SSF50729">
    <property type="entry name" value="PH domain-like"/>
    <property type="match status" value="1"/>
</dbReference>
<keyword evidence="25" id="KW-1185">Reference proteome</keyword>
<name>A0A670IXM6_PODMU</name>
<evidence type="ECO:0000259" key="21">
    <source>
        <dbReference type="PROSITE" id="PS50003"/>
    </source>
</evidence>
<dbReference type="CDD" id="cd01365">
    <property type="entry name" value="KISc_KIF1A_KIF1B"/>
    <property type="match status" value="1"/>
</dbReference>
<dbReference type="PROSITE" id="PS50003">
    <property type="entry name" value="PH_DOMAIN"/>
    <property type="match status" value="1"/>
</dbReference>
<keyword evidence="4" id="KW-0597">Phosphoprotein</keyword>
<keyword evidence="13" id="KW-0413">Isomerase</keyword>
<evidence type="ECO:0000256" key="3">
    <source>
        <dbReference type="ARBA" id="ARBA00022490"/>
    </source>
</evidence>
<evidence type="ECO:0000256" key="20">
    <source>
        <dbReference type="SAM" id="MobiDB-lite"/>
    </source>
</evidence>
<evidence type="ECO:0000256" key="6">
    <source>
        <dbReference type="ARBA" id="ARBA00022741"/>
    </source>
</evidence>
<dbReference type="PROSITE" id="PS50006">
    <property type="entry name" value="FHA_DOMAIN"/>
    <property type="match status" value="1"/>
</dbReference>
<dbReference type="SMART" id="SM00129">
    <property type="entry name" value="KISc"/>
    <property type="match status" value="1"/>
</dbReference>
<evidence type="ECO:0000256" key="14">
    <source>
        <dbReference type="ARBA" id="ARBA00023329"/>
    </source>
</evidence>
<comment type="similarity">
    <text evidence="18">Belongs to the TRAFAC class myosin-kinesin ATPase superfamily. Kinesin family.</text>
</comment>
<feature type="region of interest" description="Disordered" evidence="20">
    <location>
        <begin position="1420"/>
        <end position="1458"/>
    </location>
</feature>
<dbReference type="PRINTS" id="PR00380">
    <property type="entry name" value="KINESINHEAVY"/>
</dbReference>
<dbReference type="GO" id="GO:0008574">
    <property type="term" value="F:plus-end-directed microtubule motor activity"/>
    <property type="evidence" value="ECO:0007669"/>
    <property type="project" value="UniProtKB-EC"/>
</dbReference>
<dbReference type="SUPFAM" id="SSF52540">
    <property type="entry name" value="P-loop containing nucleoside triphosphate hydrolases"/>
    <property type="match status" value="1"/>
</dbReference>
<dbReference type="CDD" id="cd01233">
    <property type="entry name" value="PH_KIFIA_KIFIB"/>
    <property type="match status" value="1"/>
</dbReference>
<dbReference type="InterPro" id="IPR000253">
    <property type="entry name" value="FHA_dom"/>
</dbReference>
<evidence type="ECO:0000256" key="5">
    <source>
        <dbReference type="ARBA" id="ARBA00022701"/>
    </source>
</evidence>
<reference evidence="24" key="2">
    <citation type="submission" date="2025-08" db="UniProtKB">
        <authorList>
            <consortium name="Ensembl"/>
        </authorList>
    </citation>
    <scope>IDENTIFICATION</scope>
</reference>
<dbReference type="Proteomes" id="UP000472272">
    <property type="component" value="Chromosome 5"/>
</dbReference>
<evidence type="ECO:0000259" key="23">
    <source>
        <dbReference type="PROSITE" id="PS50067"/>
    </source>
</evidence>
<dbReference type="FunFam" id="3.40.850.10:FF:000004">
    <property type="entry name" value="Kinesin-like protein isoform 2"/>
    <property type="match status" value="1"/>
</dbReference>
<evidence type="ECO:0000256" key="15">
    <source>
        <dbReference type="ARBA" id="ARBA00034103"/>
    </source>
</evidence>
<gene>
    <name evidence="24" type="primary">KIF1A</name>
</gene>
<dbReference type="PANTHER" id="PTHR47117">
    <property type="entry name" value="STAR-RELATED LIPID TRANSFER PROTEIN 9"/>
    <property type="match status" value="1"/>
</dbReference>
<feature type="compositionally biased region" description="Low complexity" evidence="20">
    <location>
        <begin position="1420"/>
        <end position="1439"/>
    </location>
</feature>
<evidence type="ECO:0000256" key="13">
    <source>
        <dbReference type="ARBA" id="ARBA00023235"/>
    </source>
</evidence>
<protein>
    <recommendedName>
        <fullName evidence="17">plus-end-directed kinesin ATPase</fullName>
        <ecNumber evidence="17">5.6.1.3</ecNumber>
    </recommendedName>
</protein>
<dbReference type="InterPro" id="IPR049780">
    <property type="entry name" value="PH_KIFIA_KIFIB"/>
</dbReference>
<dbReference type="InterPro" id="IPR022140">
    <property type="entry name" value="Kinesin-like_KIF1-typ"/>
</dbReference>
<evidence type="ECO:0000313" key="24">
    <source>
        <dbReference type="Ensembl" id="ENSPMRP00000016898.1"/>
    </source>
</evidence>
<dbReference type="InterPro" id="IPR011993">
    <property type="entry name" value="PH-like_dom_sf"/>
</dbReference>
<dbReference type="EC" id="5.6.1.3" evidence="17"/>
<dbReference type="GO" id="GO:0010970">
    <property type="term" value="P:transport along microtubule"/>
    <property type="evidence" value="ECO:0007669"/>
    <property type="project" value="UniProtKB-ARBA"/>
</dbReference>
<evidence type="ECO:0000256" key="4">
    <source>
        <dbReference type="ARBA" id="ARBA00022553"/>
    </source>
</evidence>
<organism evidence="24 25">
    <name type="scientific">Podarcis muralis</name>
    <name type="common">Wall lizard</name>
    <name type="synonym">Lacerta muralis</name>
    <dbReference type="NCBI Taxonomy" id="64176"/>
    <lineage>
        <taxon>Eukaryota</taxon>
        <taxon>Metazoa</taxon>
        <taxon>Chordata</taxon>
        <taxon>Craniata</taxon>
        <taxon>Vertebrata</taxon>
        <taxon>Euteleostomi</taxon>
        <taxon>Lepidosauria</taxon>
        <taxon>Squamata</taxon>
        <taxon>Bifurcata</taxon>
        <taxon>Unidentata</taxon>
        <taxon>Episquamata</taxon>
        <taxon>Laterata</taxon>
        <taxon>Lacertibaenia</taxon>
        <taxon>Lacertidae</taxon>
        <taxon>Podarcis</taxon>
    </lineage>
</organism>
<evidence type="ECO:0000256" key="17">
    <source>
        <dbReference type="ARBA" id="ARBA00066390"/>
    </source>
</evidence>
<evidence type="ECO:0000256" key="19">
    <source>
        <dbReference type="SAM" id="Coils"/>
    </source>
</evidence>
<keyword evidence="7 18" id="KW-0067">ATP-binding</keyword>
<dbReference type="Ensembl" id="ENSPMRT00000018006.1">
    <property type="protein sequence ID" value="ENSPMRP00000016898.1"/>
    <property type="gene ID" value="ENSPMRG00000008256.1"/>
</dbReference>
<dbReference type="Gene3D" id="6.10.250.2530">
    <property type="match status" value="1"/>
</dbReference>
<reference evidence="24" key="3">
    <citation type="submission" date="2025-09" db="UniProtKB">
        <authorList>
            <consortium name="Ensembl"/>
        </authorList>
    </citation>
    <scope>IDENTIFICATION</scope>
</reference>
<evidence type="ECO:0000256" key="12">
    <source>
        <dbReference type="ARBA" id="ARBA00023212"/>
    </source>
</evidence>
<keyword evidence="12" id="KW-0206">Cytoskeleton</keyword>
<dbReference type="Pfam" id="PF00169">
    <property type="entry name" value="PH"/>
    <property type="match status" value="1"/>
</dbReference>
<dbReference type="GO" id="GO:0030658">
    <property type="term" value="C:transport vesicle membrane"/>
    <property type="evidence" value="ECO:0007669"/>
    <property type="project" value="UniProtKB-SubCell"/>
</dbReference>
<dbReference type="Pfam" id="PF00225">
    <property type="entry name" value="Kinesin"/>
    <property type="match status" value="1"/>
</dbReference>
<dbReference type="InterPro" id="IPR001752">
    <property type="entry name" value="Kinesin_motor_dom"/>
</dbReference>
<evidence type="ECO:0000313" key="25">
    <source>
        <dbReference type="Proteomes" id="UP000472272"/>
    </source>
</evidence>
<keyword evidence="9 19" id="KW-0175">Coiled coil</keyword>
<evidence type="ECO:0000256" key="7">
    <source>
        <dbReference type="ARBA" id="ARBA00022840"/>
    </source>
</evidence>
<dbReference type="PROSITE" id="PS50067">
    <property type="entry name" value="KINESIN_MOTOR_2"/>
    <property type="match status" value="1"/>
</dbReference>
<feature type="domain" description="Kinesin motor" evidence="23">
    <location>
        <begin position="5"/>
        <end position="354"/>
    </location>
</feature>
<dbReference type="Pfam" id="PF16183">
    <property type="entry name" value="Kinesin_assoc"/>
    <property type="match status" value="1"/>
</dbReference>
<keyword evidence="6 18" id="KW-0547">Nucleotide-binding</keyword>
<dbReference type="Gene3D" id="2.30.29.30">
    <property type="entry name" value="Pleckstrin-homology domain (PH domain)/Phosphotyrosine-binding domain (PTB)"/>
    <property type="match status" value="1"/>
</dbReference>
<dbReference type="InterPro" id="IPR022164">
    <property type="entry name" value="Kinesin-like"/>
</dbReference>
<dbReference type="InterPro" id="IPR049779">
    <property type="entry name" value="FHA_KIF1A"/>
</dbReference>
<evidence type="ECO:0000256" key="18">
    <source>
        <dbReference type="PROSITE-ProRule" id="PRU00283"/>
    </source>
</evidence>
<dbReference type="InterPro" id="IPR019821">
    <property type="entry name" value="Kinesin_motor_CS"/>
</dbReference>
<sequence length="1701" mass="192463">MAGASVKVAVRVRPFNSREMGKDSKCIIQMTGNTTTIINPKQPKETPKSFNFDYSYWSHTTPEDINYASQKQVYRDIGEEMLQHAFEGYNVCIFAYGQTGAGKSYTMMGRQEKDQQGIIPQLCEDLFSRINDTTNDNMSYSVEVSYMEIYCERVRDLLNPKNKGNLRVREHPLLGPYVEDLSKLAVTSYNDIQDLMDSGNKARTVAATNMNETSSRSHAVFNIIFTQKRHDAETDITTEKVSKISLVDLAGSERADSTGAKGTRLKEGANINKSLTTLGKVISALAEMDSGPNKNKKKKKTDFIPYRDSVLTWLLRENLGGNSRTAMVAALSPADINYDETLSTLRYADRAKQIRCNAVINEDPNNKLIRELKDEVARLRDLLYAQGLGDIIDTNPVPGGPKLTNALVGMSPSSSLSALSSRAASVSSLHERIMFAPGSEEAIERLKVRALAELFKFWLHPLVFSREALLAEMGVAMREDGGTLGVFSPKKTPHLVNLNEDPLMSECLLYYIKDGITRVGREDAERRQDIVLSGHFIKEEHCIFRSDTKAGSEAVVTLEPCEGADTYVNGKKVTEPSILRSGNRIIMGKSHVFRFNHPEQARQERERTPCAETPVEPVDWAFAQRELLEKQGIDMKQEMEQRLQELEDQYRKEREEANYLLEQQRLDYESKLEALQKQMDSRYYPEANEEEEEPEDEVQWTEREFEQALWAFRKWKWYQFTSLRDQLWGNAIFLKEANAISVELKKKVQFQFVLLTDTLYSPLPPDLLPPDAAKDREKRPFPRTIVAVEVQDQKNGATHYWTLEKLRQRLDLMREMYDRAAEVPSSVIEDCDNVVTGGDPFYDRFPWFRLVGRAFVYLSNLLYPVPLVHRVAIVSEKGEVKGFLRVAVQAISADEEAPDYGSGVRQSGTAKISFDDQHFEKFQSESCPVVGMSRSGTSQEELRIVEGQGQVTDIGPSADEVNNNTCAATPEDLLLDSSEKSVVDGPLEAALEHLKLGSIFTFRVTVLQASSISAEYADIFCQFNFIHRHDEAFSTEPLKNTGRGPPLGFYHVQNIAVEVTKSFIEYIKSQPIVFEVFGHYQQHPFPPLCKDVLSPLRPSRRHFPRVMPLSKPVPATKLSAMTRPSIGPCQCKYDLMVFFEICELEANGDYIPAVVDHRGGMPCHGTFLLHQGIQRRITVTLVHETGSHIRWKEVRELVVGRIRNTPEGDESLIDPNILSLNILSSGYIRPSQDDRQFLDSDMPRTFYQFEAAWDSSMHNSLLLNRVTPYREKIYMTLSAYIEMENCTQPAVITKDFCMVFYSRDAKLPASRSIRNLFGSGSLRASESNRVTGVYELSLCRVADAGSPGMQRRRRRVLDTSVAYVRGEENLAGWRPRSDSLILDHQWELEKLSLLQEVEKTRHYLLLREKLETTQRLGLDSLSTSSCEDSDSRSTSCVSSPISADGTPEGRNLPLDTPSERQKELAVKCLRLLTHTFNREYTHSHVCVSASESKLSEMSVTLLRDPSMPALGGSTLTPSSTCPSLVEGRYSGTDARTLQLSSRAESPEFEPTVEGEQKKSPTCGPEDEKETQRLLVPDIQEIRVSPIVSRKGYLHFLEPHTNGWVKRYVVVRRPYVYIYNSDKDSVERAVLNLSSAQVEYSEDQQAMLKTPNTFAVCTEHRGILLQASNDKDMHDWLYAFNPLLAGSIRSKLSRRRTAQTRI</sequence>
<dbReference type="InterPro" id="IPR032405">
    <property type="entry name" value="Kinesin_assoc"/>
</dbReference>
<dbReference type="FunFam" id="2.30.29.30:FF:000023">
    <property type="entry name" value="Kinesin family member 1B"/>
    <property type="match status" value="1"/>
</dbReference>
<keyword evidence="8" id="KW-0770">Synapse</keyword>
<evidence type="ECO:0000256" key="11">
    <source>
        <dbReference type="ARBA" id="ARBA00023175"/>
    </source>
</evidence>
<evidence type="ECO:0000256" key="9">
    <source>
        <dbReference type="ARBA" id="ARBA00023054"/>
    </source>
</evidence>
<keyword evidence="14" id="KW-0968">Cytoplasmic vesicle</keyword>
<dbReference type="InterPro" id="IPR027417">
    <property type="entry name" value="P-loop_NTPase"/>
</dbReference>
<dbReference type="GO" id="GO:0008017">
    <property type="term" value="F:microtubule binding"/>
    <property type="evidence" value="ECO:0007669"/>
    <property type="project" value="InterPro"/>
</dbReference>
<dbReference type="Gene3D" id="3.40.850.10">
    <property type="entry name" value="Kinesin motor domain"/>
    <property type="match status" value="1"/>
</dbReference>
<evidence type="ECO:0000256" key="8">
    <source>
        <dbReference type="ARBA" id="ARBA00023018"/>
    </source>
</evidence>
<dbReference type="InterPro" id="IPR001849">
    <property type="entry name" value="PH_domain"/>
</dbReference>
<feature type="binding site" evidence="18">
    <location>
        <begin position="97"/>
        <end position="104"/>
    </location>
    <ligand>
        <name>ATP</name>
        <dbReference type="ChEBI" id="CHEBI:30616"/>
    </ligand>
</feature>
<dbReference type="GO" id="GO:0005874">
    <property type="term" value="C:microtubule"/>
    <property type="evidence" value="ECO:0007669"/>
    <property type="project" value="UniProtKB-KW"/>
</dbReference>
<dbReference type="PANTHER" id="PTHR47117:SF2">
    <property type="entry name" value="KINESIN-LIKE PROTEIN KIF1A ISOFORM X1"/>
    <property type="match status" value="1"/>
</dbReference>
<dbReference type="GeneTree" id="ENSGT00940000156474"/>
<dbReference type="GO" id="GO:0045202">
    <property type="term" value="C:synapse"/>
    <property type="evidence" value="ECO:0007669"/>
    <property type="project" value="UniProtKB-SubCell"/>
</dbReference>
<comment type="catalytic activity">
    <reaction evidence="16">
        <text>ATP + H2O + a kinesin associated with a microtubule at position (n) = ADP + phosphate a kinesin associated with a microtubule at position (n+1, toward the plus end).</text>
        <dbReference type="EC" id="5.6.1.3"/>
    </reaction>
</comment>
<feature type="coiled-coil region" evidence="19">
    <location>
        <begin position="629"/>
        <end position="678"/>
    </location>
</feature>
<proteinExistence type="inferred from homology"/>
<accession>A0A670IXM6</accession>
<dbReference type="GO" id="GO:0005524">
    <property type="term" value="F:ATP binding"/>
    <property type="evidence" value="ECO:0007669"/>
    <property type="project" value="UniProtKB-UniRule"/>
</dbReference>
<dbReference type="PROSITE" id="PS00411">
    <property type="entry name" value="KINESIN_MOTOR_1"/>
    <property type="match status" value="1"/>
</dbReference>
<keyword evidence="5" id="KW-0493">Microtubule</keyword>
<dbReference type="SMART" id="SM00240">
    <property type="entry name" value="FHA"/>
    <property type="match status" value="1"/>
</dbReference>
<feature type="domain" description="PH" evidence="21">
    <location>
        <begin position="1586"/>
        <end position="1684"/>
    </location>
</feature>
<comment type="subcellular location">
    <subcellularLocation>
        <location evidence="1">Cytoplasm</location>
        <location evidence="1">Cytoskeleton</location>
    </subcellularLocation>
    <subcellularLocation>
        <location evidence="2">Cytoplasmic vesicle</location>
        <location evidence="2">Secretory vesicle membrane</location>
    </subcellularLocation>
    <subcellularLocation>
        <location evidence="15">Synapse</location>
    </subcellularLocation>
</comment>
<dbReference type="CDD" id="cd22726">
    <property type="entry name" value="FHA_KIF1A"/>
    <property type="match status" value="1"/>
</dbReference>
<dbReference type="Pfam" id="PF00498">
    <property type="entry name" value="FHA"/>
    <property type="match status" value="1"/>
</dbReference>
<reference evidence="24 25" key="1">
    <citation type="journal article" date="2019" name="Proc. Natl. Acad. Sci. U.S.A.">
        <title>Regulatory changes in pterin and carotenoid genes underlie balanced color polymorphisms in the wall lizard.</title>
        <authorList>
            <person name="Andrade P."/>
            <person name="Pinho C."/>
            <person name="Perez I de Lanuza G."/>
            <person name="Afonso S."/>
            <person name="Brejcha J."/>
            <person name="Rubin C.J."/>
            <person name="Wallerman O."/>
            <person name="Pereira P."/>
            <person name="Sabatino S.J."/>
            <person name="Bellati A."/>
            <person name="Pellitteri-Rosa D."/>
            <person name="Bosakova Z."/>
            <person name="Bunikis I."/>
            <person name="Carretero M.A."/>
            <person name="Feiner N."/>
            <person name="Marsik P."/>
            <person name="Pauperio F."/>
            <person name="Salvi D."/>
            <person name="Soler L."/>
            <person name="While G.M."/>
            <person name="Uller T."/>
            <person name="Font E."/>
            <person name="Andersson L."/>
            <person name="Carneiro M."/>
        </authorList>
    </citation>
    <scope>NUCLEOTIDE SEQUENCE</scope>
</reference>
<keyword evidence="11 18" id="KW-0505">Motor protein</keyword>